<comment type="caution">
    <text evidence="1">The sequence shown here is derived from an EMBL/GenBank/DDBJ whole genome shotgun (WGS) entry which is preliminary data.</text>
</comment>
<dbReference type="EMBL" id="JAAARO010000006">
    <property type="protein sequence ID" value="KAF5746455.1"/>
    <property type="molecule type" value="Genomic_DNA"/>
</dbReference>
<accession>A0A7J7DJB6</accession>
<gene>
    <name evidence="1" type="ORF">HS088_TW06G00626</name>
</gene>
<protein>
    <submittedName>
        <fullName evidence="1">Uncharacterized protein</fullName>
    </submittedName>
</protein>
<reference evidence="1 2" key="1">
    <citation type="journal article" date="2020" name="Nat. Commun.">
        <title>Genome of Tripterygium wilfordii and identification of cytochrome P450 involved in triptolide biosynthesis.</title>
        <authorList>
            <person name="Tu L."/>
            <person name="Su P."/>
            <person name="Zhang Z."/>
            <person name="Gao L."/>
            <person name="Wang J."/>
            <person name="Hu T."/>
            <person name="Zhou J."/>
            <person name="Zhang Y."/>
            <person name="Zhao Y."/>
            <person name="Liu Y."/>
            <person name="Song Y."/>
            <person name="Tong Y."/>
            <person name="Lu Y."/>
            <person name="Yang J."/>
            <person name="Xu C."/>
            <person name="Jia M."/>
            <person name="Peters R.J."/>
            <person name="Huang L."/>
            <person name="Gao W."/>
        </authorList>
    </citation>
    <scope>NUCLEOTIDE SEQUENCE [LARGE SCALE GENOMIC DNA]</scope>
    <source>
        <strain evidence="2">cv. XIE 37</strain>
        <tissue evidence="1">Leaf</tissue>
    </source>
</reference>
<dbReference type="InParanoid" id="A0A7J7DJB6"/>
<evidence type="ECO:0000313" key="2">
    <source>
        <dbReference type="Proteomes" id="UP000593562"/>
    </source>
</evidence>
<name>A0A7J7DJB6_TRIWF</name>
<dbReference type="AlphaFoldDB" id="A0A7J7DJB6"/>
<keyword evidence="2" id="KW-1185">Reference proteome</keyword>
<sequence>MGFKDLEENGMRARSFRYEDYNNRRVFLRSYPLHWGESEEEKEEMVIHTTTMSSTEKKPIKKIILSVVHWGGGKVVVLRRFRHKVSVYVIACIPVGLKSRIALLSA</sequence>
<dbReference type="Proteomes" id="UP000593562">
    <property type="component" value="Unassembled WGS sequence"/>
</dbReference>
<proteinExistence type="predicted"/>
<evidence type="ECO:0000313" key="1">
    <source>
        <dbReference type="EMBL" id="KAF5746455.1"/>
    </source>
</evidence>
<organism evidence="1 2">
    <name type="scientific">Tripterygium wilfordii</name>
    <name type="common">Thunder God vine</name>
    <dbReference type="NCBI Taxonomy" id="458696"/>
    <lineage>
        <taxon>Eukaryota</taxon>
        <taxon>Viridiplantae</taxon>
        <taxon>Streptophyta</taxon>
        <taxon>Embryophyta</taxon>
        <taxon>Tracheophyta</taxon>
        <taxon>Spermatophyta</taxon>
        <taxon>Magnoliopsida</taxon>
        <taxon>eudicotyledons</taxon>
        <taxon>Gunneridae</taxon>
        <taxon>Pentapetalae</taxon>
        <taxon>rosids</taxon>
        <taxon>fabids</taxon>
        <taxon>Celastrales</taxon>
        <taxon>Celastraceae</taxon>
        <taxon>Tripterygium</taxon>
    </lineage>
</organism>